<dbReference type="PRINTS" id="PR00344">
    <property type="entry name" value="BCTRLSENSOR"/>
</dbReference>
<evidence type="ECO:0000256" key="2">
    <source>
        <dbReference type="ARBA" id="ARBA00004651"/>
    </source>
</evidence>
<evidence type="ECO:0000256" key="1">
    <source>
        <dbReference type="ARBA" id="ARBA00000085"/>
    </source>
</evidence>
<dbReference type="SUPFAM" id="SSF103190">
    <property type="entry name" value="Sensory domain-like"/>
    <property type="match status" value="1"/>
</dbReference>
<keyword evidence="8" id="KW-0547">Nucleotide-binding</keyword>
<dbReference type="InterPro" id="IPR029151">
    <property type="entry name" value="Sensor-like_sf"/>
</dbReference>
<dbReference type="InterPro" id="IPR033463">
    <property type="entry name" value="sCache_3"/>
</dbReference>
<dbReference type="CDD" id="cd00130">
    <property type="entry name" value="PAS"/>
    <property type="match status" value="1"/>
</dbReference>
<dbReference type="Gene3D" id="1.10.287.130">
    <property type="match status" value="1"/>
</dbReference>
<keyword evidence="17" id="KW-1185">Reference proteome</keyword>
<dbReference type="InterPro" id="IPR016120">
    <property type="entry name" value="Sig_transdc_His_kin_SpoOB"/>
</dbReference>
<dbReference type="Pfam" id="PF17203">
    <property type="entry name" value="sCache_3_2"/>
    <property type="match status" value="1"/>
</dbReference>
<evidence type="ECO:0000256" key="6">
    <source>
        <dbReference type="ARBA" id="ARBA00022679"/>
    </source>
</evidence>
<dbReference type="Gene3D" id="3.30.565.10">
    <property type="entry name" value="Histidine kinase-like ATPase, C-terminal domain"/>
    <property type="match status" value="1"/>
</dbReference>
<evidence type="ECO:0000256" key="9">
    <source>
        <dbReference type="ARBA" id="ARBA00022777"/>
    </source>
</evidence>
<dbReference type="PANTHER" id="PTHR44936">
    <property type="entry name" value="SENSOR PROTEIN CREC"/>
    <property type="match status" value="1"/>
</dbReference>
<dbReference type="SMART" id="SM00387">
    <property type="entry name" value="HATPase_c"/>
    <property type="match status" value="1"/>
</dbReference>
<dbReference type="SUPFAM" id="SSF55785">
    <property type="entry name" value="PYP-like sensor domain (PAS domain)"/>
    <property type="match status" value="1"/>
</dbReference>
<dbReference type="RefSeq" id="WP_306067179.1">
    <property type="nucleotide sequence ID" value="NZ_JAROCA020000001.1"/>
</dbReference>
<dbReference type="Pfam" id="PF00989">
    <property type="entry name" value="PAS"/>
    <property type="match status" value="1"/>
</dbReference>
<feature type="domain" description="Histidine kinase" evidence="15">
    <location>
        <begin position="349"/>
        <end position="545"/>
    </location>
</feature>
<dbReference type="InterPro" id="IPR036890">
    <property type="entry name" value="HATPase_C_sf"/>
</dbReference>
<keyword evidence="9 16" id="KW-0418">Kinase</keyword>
<dbReference type="EMBL" id="JAROCA020000001">
    <property type="protein sequence ID" value="MDY0404886.1"/>
    <property type="molecule type" value="Genomic_DNA"/>
</dbReference>
<dbReference type="SMART" id="SM00091">
    <property type="entry name" value="PAS"/>
    <property type="match status" value="1"/>
</dbReference>
<keyword evidence="7 14" id="KW-0812">Transmembrane</keyword>
<evidence type="ECO:0000256" key="4">
    <source>
        <dbReference type="ARBA" id="ARBA00022475"/>
    </source>
</evidence>
<dbReference type="EC" id="2.7.13.3" evidence="3"/>
<evidence type="ECO:0000256" key="5">
    <source>
        <dbReference type="ARBA" id="ARBA00022553"/>
    </source>
</evidence>
<evidence type="ECO:0000256" key="14">
    <source>
        <dbReference type="SAM" id="Phobius"/>
    </source>
</evidence>
<dbReference type="InterPro" id="IPR000014">
    <property type="entry name" value="PAS"/>
</dbReference>
<dbReference type="Pfam" id="PF02518">
    <property type="entry name" value="HATPase_c"/>
    <property type="match status" value="1"/>
</dbReference>
<dbReference type="SUPFAM" id="SSF55890">
    <property type="entry name" value="Sporulation response regulatory protein Spo0B"/>
    <property type="match status" value="1"/>
</dbReference>
<dbReference type="CDD" id="cd18773">
    <property type="entry name" value="PDC1_HK_sensor"/>
    <property type="match status" value="1"/>
</dbReference>
<proteinExistence type="predicted"/>
<evidence type="ECO:0000256" key="13">
    <source>
        <dbReference type="ARBA" id="ARBA00023136"/>
    </source>
</evidence>
<sequence length="550" mass="61395">MQRFFSPISRDGQAYQRIRFNLNMKMIVAISILIVGILIIFSLFLHHFVSTMIEDQVGKRALGLAKTVAEIPALQQAFQSDNPSASIQKLVEPIRKETGAQFIVVGNKDGIRYSHPYKNRIGKRMVGGDNERALKEGQSYITKNVGSLGLSIRGKTPVFDENHHIIGVVSVGFLNQNIKTIIKNQSKLLWLTLIGIACLGILGAGLIARYLKKLLSGMEPEEISHLLKQKEAILQSAHEGIIAVDEQRRITVLNTAANDMLHLPQGKRQVLLGKQLEDVLPYTKLFNPITSAVNQEMVIGQNVVLVTQVPITEDNAIVGGVATLRKKQEVEEITKELHQVKQYANAQRAQTHEFSNKLSIMLGLLQLKQYDEAIAFIKKEQNIRQEWSRFLLENVKDPLVSGLLQAKMNEMRELGISLKVHPQSQLNEISHTKQQRVLISGIGNLLDNAMEAVKQMPEDRKKEIEIFFTDIGDDILIEVTDSGPGIKEDDMERIFQQGFSTKPGENRGTGLALVRHLLHEAGGEIMVEDSELGGACFVMTMPKDLLENNG</sequence>
<evidence type="ECO:0000256" key="7">
    <source>
        <dbReference type="ARBA" id="ARBA00022692"/>
    </source>
</evidence>
<dbReference type="InterPro" id="IPR050980">
    <property type="entry name" value="2C_sensor_his_kinase"/>
</dbReference>
<dbReference type="InterPro" id="IPR013767">
    <property type="entry name" value="PAS_fold"/>
</dbReference>
<keyword evidence="10" id="KW-0067">ATP-binding</keyword>
<keyword evidence="13 14" id="KW-0472">Membrane</keyword>
<keyword evidence="5" id="KW-0597">Phosphoprotein</keyword>
<dbReference type="InterPro" id="IPR035965">
    <property type="entry name" value="PAS-like_dom_sf"/>
</dbReference>
<organism evidence="16 17">
    <name type="scientific">Tigheibacillus jepli</name>
    <dbReference type="NCBI Taxonomy" id="3035914"/>
    <lineage>
        <taxon>Bacteria</taxon>
        <taxon>Bacillati</taxon>
        <taxon>Bacillota</taxon>
        <taxon>Bacilli</taxon>
        <taxon>Bacillales</taxon>
        <taxon>Bacillaceae</taxon>
        <taxon>Tigheibacillus</taxon>
    </lineage>
</organism>
<accession>A0ABU5CEY1</accession>
<comment type="caution">
    <text evidence="16">The sequence shown here is derived from an EMBL/GenBank/DDBJ whole genome shotgun (WGS) entry which is preliminary data.</text>
</comment>
<dbReference type="PANTHER" id="PTHR44936:SF9">
    <property type="entry name" value="SENSOR PROTEIN CREC"/>
    <property type="match status" value="1"/>
</dbReference>
<feature type="transmembrane region" description="Helical" evidence="14">
    <location>
        <begin position="188"/>
        <end position="208"/>
    </location>
</feature>
<evidence type="ECO:0000256" key="10">
    <source>
        <dbReference type="ARBA" id="ARBA00022840"/>
    </source>
</evidence>
<dbReference type="InterPro" id="IPR003594">
    <property type="entry name" value="HATPase_dom"/>
</dbReference>
<reference evidence="16 17" key="1">
    <citation type="submission" date="2023-10" db="EMBL/GenBank/DDBJ databases">
        <title>179-bfca-hs.</title>
        <authorList>
            <person name="Miliotis G."/>
            <person name="Sengupta P."/>
            <person name="Hameed A."/>
            <person name="Chuvochina M."/>
            <person name="Mcdonagh F."/>
            <person name="Simpson A.C."/>
            <person name="Singh N.K."/>
            <person name="Rekha P.D."/>
            <person name="Raman K."/>
            <person name="Hugenholtz P."/>
            <person name="Venkateswaran K."/>
        </authorList>
    </citation>
    <scope>NUCLEOTIDE SEQUENCE [LARGE SCALE GENOMIC DNA]</scope>
    <source>
        <strain evidence="16 17">179-BFC-A-HS</strain>
    </source>
</reference>
<comment type="catalytic activity">
    <reaction evidence="1">
        <text>ATP + protein L-histidine = ADP + protein N-phospho-L-histidine.</text>
        <dbReference type="EC" id="2.7.13.3"/>
    </reaction>
</comment>
<evidence type="ECO:0000256" key="11">
    <source>
        <dbReference type="ARBA" id="ARBA00022989"/>
    </source>
</evidence>
<dbReference type="SUPFAM" id="SSF55874">
    <property type="entry name" value="ATPase domain of HSP90 chaperone/DNA topoisomerase II/histidine kinase"/>
    <property type="match status" value="1"/>
</dbReference>
<comment type="subcellular location">
    <subcellularLocation>
        <location evidence="2">Cell membrane</location>
        <topology evidence="2">Multi-pass membrane protein</topology>
    </subcellularLocation>
</comment>
<keyword evidence="4" id="KW-1003">Cell membrane</keyword>
<name>A0ABU5CEY1_9BACI</name>
<evidence type="ECO:0000313" key="16">
    <source>
        <dbReference type="EMBL" id="MDY0404886.1"/>
    </source>
</evidence>
<evidence type="ECO:0000256" key="3">
    <source>
        <dbReference type="ARBA" id="ARBA00012438"/>
    </source>
</evidence>
<dbReference type="Proteomes" id="UP001228376">
    <property type="component" value="Unassembled WGS sequence"/>
</dbReference>
<dbReference type="InterPro" id="IPR005467">
    <property type="entry name" value="His_kinase_dom"/>
</dbReference>
<keyword evidence="11 14" id="KW-1133">Transmembrane helix</keyword>
<keyword evidence="6 16" id="KW-0808">Transferase</keyword>
<evidence type="ECO:0000256" key="12">
    <source>
        <dbReference type="ARBA" id="ARBA00023012"/>
    </source>
</evidence>
<evidence type="ECO:0000313" key="17">
    <source>
        <dbReference type="Proteomes" id="UP001228376"/>
    </source>
</evidence>
<protein>
    <recommendedName>
        <fullName evidence="3">histidine kinase</fullName>
        <ecNumber evidence="3">2.7.13.3</ecNumber>
    </recommendedName>
</protein>
<keyword evidence="12" id="KW-0902">Two-component regulatory system</keyword>
<feature type="transmembrane region" description="Helical" evidence="14">
    <location>
        <begin position="26"/>
        <end position="49"/>
    </location>
</feature>
<dbReference type="InterPro" id="IPR004358">
    <property type="entry name" value="Sig_transdc_His_kin-like_C"/>
</dbReference>
<dbReference type="CDD" id="cd16915">
    <property type="entry name" value="HATPase_DpiB-CitA-like"/>
    <property type="match status" value="1"/>
</dbReference>
<gene>
    <name evidence="16" type="ORF">P5G51_005270</name>
</gene>
<dbReference type="PROSITE" id="PS50109">
    <property type="entry name" value="HIS_KIN"/>
    <property type="match status" value="1"/>
</dbReference>
<evidence type="ECO:0000256" key="8">
    <source>
        <dbReference type="ARBA" id="ARBA00022741"/>
    </source>
</evidence>
<dbReference type="GO" id="GO:0004673">
    <property type="term" value="F:protein histidine kinase activity"/>
    <property type="evidence" value="ECO:0007669"/>
    <property type="project" value="UniProtKB-EC"/>
</dbReference>
<evidence type="ECO:0000259" key="15">
    <source>
        <dbReference type="PROSITE" id="PS50109"/>
    </source>
</evidence>
<dbReference type="Gene3D" id="3.30.450.20">
    <property type="entry name" value="PAS domain"/>
    <property type="match status" value="2"/>
</dbReference>